<dbReference type="SUPFAM" id="SSF52141">
    <property type="entry name" value="Uracil-DNA glycosylase-like"/>
    <property type="match status" value="1"/>
</dbReference>
<protein>
    <recommendedName>
        <fullName evidence="3">DNA-deoxyinosine glycosylase</fullName>
    </recommendedName>
</protein>
<comment type="caution">
    <text evidence="1">The sequence shown here is derived from an EMBL/GenBank/DDBJ whole genome shotgun (WGS) entry which is preliminary data.</text>
</comment>
<proteinExistence type="predicted"/>
<name>A0A1F4V4Y8_UNCKA</name>
<reference evidence="1 2" key="1">
    <citation type="journal article" date="2016" name="Nat. Commun.">
        <title>Thousands of microbial genomes shed light on interconnected biogeochemical processes in an aquifer system.</title>
        <authorList>
            <person name="Anantharaman K."/>
            <person name="Brown C.T."/>
            <person name="Hug L.A."/>
            <person name="Sharon I."/>
            <person name="Castelle C.J."/>
            <person name="Probst A.J."/>
            <person name="Thomas B.C."/>
            <person name="Singh A."/>
            <person name="Wilkins M.J."/>
            <person name="Karaoz U."/>
            <person name="Brodie E.L."/>
            <person name="Williams K.H."/>
            <person name="Hubbard S.S."/>
            <person name="Banfield J.F."/>
        </authorList>
    </citation>
    <scope>NUCLEOTIDE SEQUENCE [LARGE SCALE GENOMIC DNA]</scope>
</reference>
<dbReference type="EMBL" id="MEVH01000005">
    <property type="protein sequence ID" value="OGC52120.1"/>
    <property type="molecule type" value="Genomic_DNA"/>
</dbReference>
<gene>
    <name evidence="1" type="ORF">A2982_01340</name>
</gene>
<accession>A0A1F4V4Y8</accession>
<dbReference type="Proteomes" id="UP000178771">
    <property type="component" value="Unassembled WGS sequence"/>
</dbReference>
<dbReference type="InterPro" id="IPR036895">
    <property type="entry name" value="Uracil-DNA_glycosylase-like_sf"/>
</dbReference>
<evidence type="ECO:0008006" key="3">
    <source>
        <dbReference type="Google" id="ProtNLM"/>
    </source>
</evidence>
<dbReference type="CDD" id="cd10032">
    <property type="entry name" value="UDG-F6_HDG"/>
    <property type="match status" value="1"/>
</dbReference>
<evidence type="ECO:0000313" key="2">
    <source>
        <dbReference type="Proteomes" id="UP000178771"/>
    </source>
</evidence>
<dbReference type="Gene3D" id="3.40.470.10">
    <property type="entry name" value="Uracil-DNA glycosylase-like domain"/>
    <property type="match status" value="1"/>
</dbReference>
<dbReference type="AlphaFoldDB" id="A0A1F4V4Y8"/>
<organism evidence="1 2">
    <name type="scientific">candidate division WWE3 bacterium RIFCSPLOWO2_01_FULL_39_13</name>
    <dbReference type="NCBI Taxonomy" id="1802624"/>
    <lineage>
        <taxon>Bacteria</taxon>
        <taxon>Katanobacteria</taxon>
    </lineage>
</organism>
<evidence type="ECO:0000313" key="1">
    <source>
        <dbReference type="EMBL" id="OGC52120.1"/>
    </source>
</evidence>
<sequence length="192" mass="22265">MIETHPFKAFVPENASVLILGSFTSKKPNENINYDFYYANGRNQFWSIIEKVYNLSLDTTKKKQELFSKLGIAISDIIYQCERKSNSSLDTNLVNFIYNFEAIEKILESKNIQRILFSSRFVEKEYKKIFKAQIKMYPKIELITLPSPSPRYAILSKDEKGAIYAEILPKLVRNVHTTASQEPPRTQLEPNV</sequence>